<dbReference type="SMART" id="SM00331">
    <property type="entry name" value="PP2C_SIG"/>
    <property type="match status" value="1"/>
</dbReference>
<name>A0ABV7PE49_9BURK</name>
<protein>
    <submittedName>
        <fullName evidence="2">PP2C family protein-serine/threonine phosphatase</fullName>
        <ecNumber evidence="2">3.1.3.16</ecNumber>
    </submittedName>
</protein>
<gene>
    <name evidence="2" type="ORF">ACFOPH_04230</name>
</gene>
<dbReference type="SMART" id="SM00332">
    <property type="entry name" value="PP2Cc"/>
    <property type="match status" value="1"/>
</dbReference>
<dbReference type="GO" id="GO:0004722">
    <property type="term" value="F:protein serine/threonine phosphatase activity"/>
    <property type="evidence" value="ECO:0007669"/>
    <property type="project" value="UniProtKB-EC"/>
</dbReference>
<accession>A0ABV7PE49</accession>
<dbReference type="EMBL" id="JBHRVV010000001">
    <property type="protein sequence ID" value="MFC3457451.1"/>
    <property type="molecule type" value="Genomic_DNA"/>
</dbReference>
<evidence type="ECO:0000313" key="2">
    <source>
        <dbReference type="EMBL" id="MFC3457451.1"/>
    </source>
</evidence>
<feature type="domain" description="PPM-type phosphatase" evidence="1">
    <location>
        <begin position="12"/>
        <end position="303"/>
    </location>
</feature>
<dbReference type="PROSITE" id="PS51746">
    <property type="entry name" value="PPM_2"/>
    <property type="match status" value="1"/>
</dbReference>
<dbReference type="Proteomes" id="UP001595665">
    <property type="component" value="Unassembled WGS sequence"/>
</dbReference>
<dbReference type="InterPro" id="IPR036457">
    <property type="entry name" value="PPM-type-like_dom_sf"/>
</dbReference>
<comment type="caution">
    <text evidence="2">The sequence shown here is derived from an EMBL/GenBank/DDBJ whole genome shotgun (WGS) entry which is preliminary data.</text>
</comment>
<proteinExistence type="predicted"/>
<dbReference type="InterPro" id="IPR001932">
    <property type="entry name" value="PPM-type_phosphatase-like_dom"/>
</dbReference>
<dbReference type="RefSeq" id="WP_379733741.1">
    <property type="nucleotide sequence ID" value="NZ_JBHRVV010000001.1"/>
</dbReference>
<dbReference type="SUPFAM" id="SSF81606">
    <property type="entry name" value="PP2C-like"/>
    <property type="match status" value="1"/>
</dbReference>
<evidence type="ECO:0000313" key="3">
    <source>
        <dbReference type="Proteomes" id="UP001595665"/>
    </source>
</evidence>
<reference evidence="3" key="1">
    <citation type="journal article" date="2019" name="Int. J. Syst. Evol. Microbiol.">
        <title>The Global Catalogue of Microorganisms (GCM) 10K type strain sequencing project: providing services to taxonomists for standard genome sequencing and annotation.</title>
        <authorList>
            <consortium name="The Broad Institute Genomics Platform"/>
            <consortium name="The Broad Institute Genome Sequencing Center for Infectious Disease"/>
            <person name="Wu L."/>
            <person name="Ma J."/>
        </authorList>
    </citation>
    <scope>NUCLEOTIDE SEQUENCE [LARGE SCALE GENOMIC DNA]</scope>
    <source>
        <strain evidence="3">CCM 7480</strain>
    </source>
</reference>
<organism evidence="2 3">
    <name type="scientific">Massilia haematophila</name>
    <dbReference type="NCBI Taxonomy" id="457923"/>
    <lineage>
        <taxon>Bacteria</taxon>
        <taxon>Pseudomonadati</taxon>
        <taxon>Pseudomonadota</taxon>
        <taxon>Betaproteobacteria</taxon>
        <taxon>Burkholderiales</taxon>
        <taxon>Oxalobacteraceae</taxon>
        <taxon>Telluria group</taxon>
        <taxon>Massilia</taxon>
    </lineage>
</organism>
<keyword evidence="2" id="KW-0378">Hydrolase</keyword>
<evidence type="ECO:0000259" key="1">
    <source>
        <dbReference type="PROSITE" id="PS51746"/>
    </source>
</evidence>
<dbReference type="Gene3D" id="3.60.40.10">
    <property type="entry name" value="PPM-type phosphatase domain"/>
    <property type="match status" value="1"/>
</dbReference>
<keyword evidence="3" id="KW-1185">Reference proteome</keyword>
<dbReference type="EC" id="3.1.3.16" evidence="2"/>
<sequence length="317" mass="33806">MFEGLDFGPGLDVAARSSIGAGALQRAENQDNCVLVDAHGNGAWLVDGAPRHTRIPGWPPGHVRLAVLDGMGGHGHGREAAEAAAAGLLAIPACTDVASLSQHLEALHGVLQRRFDALGEAGPRPGTTLSLLEIAPGGQALLWHTGDSRLVEVSAGQVHPLTVDHVPATAYAISGLLGEADWRRQVHGEHWPQIAQAFILGNTFADPLRLDDGLYALTGDNLPPWLRALPDRRALALRPGATYLLATDGFWSCADPREFVARWPRLFARGDAAAGIDALFDEMEARPPVGLQPDNLTAIVLRLRTPRRDETALPESN</sequence>